<dbReference type="InterPro" id="IPR017452">
    <property type="entry name" value="GPCR_Rhodpsn_7TM"/>
</dbReference>
<comment type="subcellular location">
    <subcellularLocation>
        <location evidence="1">Cell membrane</location>
        <topology evidence="1">Multi-pass membrane protein</topology>
    </subcellularLocation>
</comment>
<keyword evidence="6 10" id="KW-0472">Membrane</keyword>
<dbReference type="SUPFAM" id="SSF81321">
    <property type="entry name" value="Family A G protein-coupled receptor-like"/>
    <property type="match status" value="1"/>
</dbReference>
<dbReference type="Pfam" id="PF00001">
    <property type="entry name" value="7tm_1"/>
    <property type="match status" value="1"/>
</dbReference>
<name>A0A8S1FB24_9PELO</name>
<reference evidence="12 13" key="1">
    <citation type="submission" date="2020-04" db="EMBL/GenBank/DDBJ databases">
        <authorList>
            <person name="Laetsch R D."/>
            <person name="Stevens L."/>
            <person name="Kumar S."/>
            <person name="Blaxter L. M."/>
        </authorList>
    </citation>
    <scope>NUCLEOTIDE SEQUENCE [LARGE SCALE GENOMIC DNA]</scope>
</reference>
<accession>A0A8S1FB24</accession>
<keyword evidence="2" id="KW-1003">Cell membrane</keyword>
<protein>
    <recommendedName>
        <fullName evidence="11">G-protein coupled receptors family 1 profile domain-containing protein</fullName>
    </recommendedName>
</protein>
<organism evidence="12 13">
    <name type="scientific">Caenorhabditis bovis</name>
    <dbReference type="NCBI Taxonomy" id="2654633"/>
    <lineage>
        <taxon>Eukaryota</taxon>
        <taxon>Metazoa</taxon>
        <taxon>Ecdysozoa</taxon>
        <taxon>Nematoda</taxon>
        <taxon>Chromadorea</taxon>
        <taxon>Rhabditida</taxon>
        <taxon>Rhabditina</taxon>
        <taxon>Rhabditomorpha</taxon>
        <taxon>Rhabditoidea</taxon>
        <taxon>Rhabditidae</taxon>
        <taxon>Peloderinae</taxon>
        <taxon>Caenorhabditis</taxon>
    </lineage>
</organism>
<dbReference type="GO" id="GO:0005886">
    <property type="term" value="C:plasma membrane"/>
    <property type="evidence" value="ECO:0007669"/>
    <property type="project" value="UniProtKB-SubCell"/>
</dbReference>
<keyword evidence="4 10" id="KW-1133">Transmembrane helix</keyword>
<evidence type="ECO:0000256" key="2">
    <source>
        <dbReference type="ARBA" id="ARBA00022475"/>
    </source>
</evidence>
<evidence type="ECO:0000256" key="9">
    <source>
        <dbReference type="RuleBase" id="RU000688"/>
    </source>
</evidence>
<dbReference type="Proteomes" id="UP000494206">
    <property type="component" value="Unassembled WGS sequence"/>
</dbReference>
<feature type="transmembrane region" description="Helical" evidence="10">
    <location>
        <begin position="319"/>
        <end position="343"/>
    </location>
</feature>
<evidence type="ECO:0000256" key="1">
    <source>
        <dbReference type="ARBA" id="ARBA00004651"/>
    </source>
</evidence>
<evidence type="ECO:0000313" key="13">
    <source>
        <dbReference type="Proteomes" id="UP000494206"/>
    </source>
</evidence>
<dbReference type="AlphaFoldDB" id="A0A8S1FB24"/>
<dbReference type="CDD" id="cd15390">
    <property type="entry name" value="7tmA_TACR"/>
    <property type="match status" value="1"/>
</dbReference>
<dbReference type="PRINTS" id="PR00237">
    <property type="entry name" value="GPCRRHODOPSN"/>
</dbReference>
<evidence type="ECO:0000256" key="5">
    <source>
        <dbReference type="ARBA" id="ARBA00023040"/>
    </source>
</evidence>
<dbReference type="EMBL" id="CADEPM010000009">
    <property type="protein sequence ID" value="CAB3409758.1"/>
    <property type="molecule type" value="Genomic_DNA"/>
</dbReference>
<dbReference type="PROSITE" id="PS50262">
    <property type="entry name" value="G_PROTEIN_RECEP_F1_2"/>
    <property type="match status" value="1"/>
</dbReference>
<feature type="transmembrane region" description="Helical" evidence="10">
    <location>
        <begin position="98"/>
        <end position="118"/>
    </location>
</feature>
<dbReference type="InterPro" id="IPR001681">
    <property type="entry name" value="Neurokn_rcpt"/>
</dbReference>
<sequence length="392" mass="45452">MSNCPIPDSLEEYDLRAAADMVLQNISGCNQSEFYDALAKEYGVFFLFEDAPFDHPLILQIFYGTLFTTTILLALLGNFTVMWIILYHRQMRNVTNYYLFNLAVADASISVFNTGFSWSYNYYYVWKFGSFYCRINNLMGITPICASVFTMIVMSIERYYAILHPLKSRPGRRSTITIIFGIWFLAFLCGVPALLASKVDVYYFYNGTHLYENPLCMADNYPDGPNSIWGLVYNNGLITVQYILPLCILSIAYYRVGVELRKDKTVGDVRHARSVAAKKKASIMLAVVVFIFMFVWFPYNAYYLTLHLVEPIGNRMLSLYIYINIYWLGMSSTVFNPVIYYFMNKRFRVGFHHAFRWLPFVKSNKEEYTSILTHTRPSIKPPTSYMEKSGVL</sequence>
<gene>
    <name evidence="12" type="ORF">CBOVIS_LOCUS11373</name>
</gene>
<keyword evidence="7 9" id="KW-0675">Receptor</keyword>
<dbReference type="PROSITE" id="PS00237">
    <property type="entry name" value="G_PROTEIN_RECEP_F1_1"/>
    <property type="match status" value="1"/>
</dbReference>
<keyword evidence="8 9" id="KW-0807">Transducer</keyword>
<evidence type="ECO:0000256" key="4">
    <source>
        <dbReference type="ARBA" id="ARBA00022989"/>
    </source>
</evidence>
<evidence type="ECO:0000313" key="12">
    <source>
        <dbReference type="EMBL" id="CAB3409758.1"/>
    </source>
</evidence>
<keyword evidence="5 9" id="KW-0297">G-protein coupled receptor</keyword>
<proteinExistence type="inferred from homology"/>
<feature type="transmembrane region" description="Helical" evidence="10">
    <location>
        <begin position="281"/>
        <end position="299"/>
    </location>
</feature>
<dbReference type="OrthoDB" id="5981855at2759"/>
<dbReference type="PANTHER" id="PTHR46925">
    <property type="entry name" value="G-PROTEIN COUPLED RECEPTOR TKR-1-RELATED"/>
    <property type="match status" value="1"/>
</dbReference>
<dbReference type="PANTHER" id="PTHR46925:SF2">
    <property type="entry name" value="G-PROTEIN COUPLED RECEPTOR TKR-1-RELATED"/>
    <property type="match status" value="1"/>
</dbReference>
<dbReference type="InterPro" id="IPR000276">
    <property type="entry name" value="GPCR_Rhodpsn"/>
</dbReference>
<evidence type="ECO:0000256" key="8">
    <source>
        <dbReference type="ARBA" id="ARBA00023224"/>
    </source>
</evidence>
<evidence type="ECO:0000259" key="11">
    <source>
        <dbReference type="PROSITE" id="PS50262"/>
    </source>
</evidence>
<feature type="domain" description="G-protein coupled receptors family 1 profile" evidence="11">
    <location>
        <begin position="77"/>
        <end position="340"/>
    </location>
</feature>
<dbReference type="GO" id="GO:0004995">
    <property type="term" value="F:tachykinin receptor activity"/>
    <property type="evidence" value="ECO:0007669"/>
    <property type="project" value="InterPro"/>
</dbReference>
<feature type="transmembrane region" description="Helical" evidence="10">
    <location>
        <begin position="138"/>
        <end position="156"/>
    </location>
</feature>
<evidence type="ECO:0000256" key="10">
    <source>
        <dbReference type="SAM" id="Phobius"/>
    </source>
</evidence>
<feature type="transmembrane region" description="Helical" evidence="10">
    <location>
        <begin position="61"/>
        <end position="86"/>
    </location>
</feature>
<evidence type="ECO:0000256" key="6">
    <source>
        <dbReference type="ARBA" id="ARBA00023136"/>
    </source>
</evidence>
<comment type="similarity">
    <text evidence="9">Belongs to the G-protein coupled receptor 1 family.</text>
</comment>
<feature type="transmembrane region" description="Helical" evidence="10">
    <location>
        <begin position="231"/>
        <end position="254"/>
    </location>
</feature>
<keyword evidence="13" id="KW-1185">Reference proteome</keyword>
<feature type="transmembrane region" description="Helical" evidence="10">
    <location>
        <begin position="176"/>
        <end position="195"/>
    </location>
</feature>
<evidence type="ECO:0000256" key="3">
    <source>
        <dbReference type="ARBA" id="ARBA00022692"/>
    </source>
</evidence>
<evidence type="ECO:0000256" key="7">
    <source>
        <dbReference type="ARBA" id="ARBA00023170"/>
    </source>
</evidence>
<keyword evidence="3 9" id="KW-0812">Transmembrane</keyword>
<comment type="caution">
    <text evidence="12">The sequence shown here is derived from an EMBL/GenBank/DDBJ whole genome shotgun (WGS) entry which is preliminary data.</text>
</comment>
<dbReference type="Gene3D" id="1.20.1070.10">
    <property type="entry name" value="Rhodopsin 7-helix transmembrane proteins"/>
    <property type="match status" value="1"/>
</dbReference>